<dbReference type="AlphaFoldDB" id="A0A1Q9BYM1"/>
<dbReference type="Proteomes" id="UP000186817">
    <property type="component" value="Unassembled WGS sequence"/>
</dbReference>
<reference evidence="1 2" key="1">
    <citation type="submission" date="2016-02" db="EMBL/GenBank/DDBJ databases">
        <title>Genome analysis of coral dinoflagellate symbionts highlights evolutionary adaptations to a symbiotic lifestyle.</title>
        <authorList>
            <person name="Aranda M."/>
            <person name="Li Y."/>
            <person name="Liew Y.J."/>
            <person name="Baumgarten S."/>
            <person name="Simakov O."/>
            <person name="Wilson M."/>
            <person name="Piel J."/>
            <person name="Ashoor H."/>
            <person name="Bougouffa S."/>
            <person name="Bajic V.B."/>
            <person name="Ryu T."/>
            <person name="Ravasi T."/>
            <person name="Bayer T."/>
            <person name="Micklem G."/>
            <person name="Kim H."/>
            <person name="Bhak J."/>
            <person name="Lajeunesse T.C."/>
            <person name="Voolstra C.R."/>
        </authorList>
    </citation>
    <scope>NUCLEOTIDE SEQUENCE [LARGE SCALE GENOMIC DNA]</scope>
    <source>
        <strain evidence="1 2">CCMP2467</strain>
    </source>
</reference>
<proteinExistence type="predicted"/>
<keyword evidence="2" id="KW-1185">Reference proteome</keyword>
<evidence type="ECO:0000313" key="1">
    <source>
        <dbReference type="EMBL" id="OLP75680.1"/>
    </source>
</evidence>
<protein>
    <submittedName>
        <fullName evidence="1">Uncharacterized protein</fullName>
    </submittedName>
</protein>
<comment type="caution">
    <text evidence="1">The sequence shown here is derived from an EMBL/GenBank/DDBJ whole genome shotgun (WGS) entry which is preliminary data.</text>
</comment>
<dbReference type="EMBL" id="LSRX01002332">
    <property type="protein sequence ID" value="OLP75680.1"/>
    <property type="molecule type" value="Genomic_DNA"/>
</dbReference>
<sequence>MMTVRAPGPRLQEEDGDDLRTCARMLPDSHRTQHRPVESVHAALRSDVAKEFGEEAEQAAAEIIPELVQEEGNYVVTTDLGNEFRGLEAALPGGVVHRQKNPTDRNATAVVDRAIQTLLIS</sequence>
<name>A0A1Q9BYM1_SYMMI</name>
<accession>A0A1Q9BYM1</accession>
<organism evidence="1 2">
    <name type="scientific">Symbiodinium microadriaticum</name>
    <name type="common">Dinoflagellate</name>
    <name type="synonym">Zooxanthella microadriatica</name>
    <dbReference type="NCBI Taxonomy" id="2951"/>
    <lineage>
        <taxon>Eukaryota</taxon>
        <taxon>Sar</taxon>
        <taxon>Alveolata</taxon>
        <taxon>Dinophyceae</taxon>
        <taxon>Suessiales</taxon>
        <taxon>Symbiodiniaceae</taxon>
        <taxon>Symbiodinium</taxon>
    </lineage>
</organism>
<evidence type="ECO:0000313" key="2">
    <source>
        <dbReference type="Proteomes" id="UP000186817"/>
    </source>
</evidence>
<gene>
    <name evidence="1" type="ORF">AK812_SmicGene44485</name>
</gene>